<sequence length="99" mass="10071">MGGGDGVPAWRAWAPGTRVVVRRVRPEAAPGEPRLTDVLGDVLTSDAAGLRIRTRHGDVDVPAADVVLAKTVPPPPARRAPRAAGGDGPSGQSPPWAGG</sequence>
<accession>A0A1I0ZIW0</accession>
<proteinExistence type="predicted"/>
<organism evidence="3 4">
    <name type="scientific">Cellulomonas marina</name>
    <dbReference type="NCBI Taxonomy" id="988821"/>
    <lineage>
        <taxon>Bacteria</taxon>
        <taxon>Bacillati</taxon>
        <taxon>Actinomycetota</taxon>
        <taxon>Actinomycetes</taxon>
        <taxon>Micrococcales</taxon>
        <taxon>Cellulomonadaceae</taxon>
        <taxon>Cellulomonas</taxon>
    </lineage>
</organism>
<gene>
    <name evidence="3" type="ORF">SAMN05421867_11193</name>
</gene>
<dbReference type="Pfam" id="PF24551">
    <property type="entry name" value="SH3_Rv0428c"/>
    <property type="match status" value="1"/>
</dbReference>
<dbReference type="AlphaFoldDB" id="A0A1I0ZIW0"/>
<dbReference type="Proteomes" id="UP000199012">
    <property type="component" value="Unassembled WGS sequence"/>
</dbReference>
<evidence type="ECO:0000256" key="1">
    <source>
        <dbReference type="SAM" id="MobiDB-lite"/>
    </source>
</evidence>
<evidence type="ECO:0000259" key="2">
    <source>
        <dbReference type="Pfam" id="PF24551"/>
    </source>
</evidence>
<feature type="domain" description="Histone acetyltransferase Rv0428c-like SH3" evidence="2">
    <location>
        <begin position="14"/>
        <end position="70"/>
    </location>
</feature>
<dbReference type="EMBL" id="FOKA01000011">
    <property type="protein sequence ID" value="SFB25292.1"/>
    <property type="molecule type" value="Genomic_DNA"/>
</dbReference>
<dbReference type="RefSeq" id="WP_239078749.1">
    <property type="nucleotide sequence ID" value="NZ_BONM01000007.1"/>
</dbReference>
<protein>
    <recommendedName>
        <fullName evidence="2">Histone acetyltransferase Rv0428c-like SH3 domain-containing protein</fullName>
    </recommendedName>
</protein>
<evidence type="ECO:0000313" key="3">
    <source>
        <dbReference type="EMBL" id="SFB25292.1"/>
    </source>
</evidence>
<feature type="region of interest" description="Disordered" evidence="1">
    <location>
        <begin position="70"/>
        <end position="99"/>
    </location>
</feature>
<evidence type="ECO:0000313" key="4">
    <source>
        <dbReference type="Proteomes" id="UP000199012"/>
    </source>
</evidence>
<dbReference type="InterPro" id="IPR056934">
    <property type="entry name" value="SH3_Rv0428c"/>
</dbReference>
<name>A0A1I0ZIW0_9CELL</name>
<dbReference type="STRING" id="988821.SAMN05421867_11193"/>
<reference evidence="4" key="1">
    <citation type="submission" date="2016-10" db="EMBL/GenBank/DDBJ databases">
        <authorList>
            <person name="Varghese N."/>
            <person name="Submissions S."/>
        </authorList>
    </citation>
    <scope>NUCLEOTIDE SEQUENCE [LARGE SCALE GENOMIC DNA]</scope>
    <source>
        <strain evidence="4">CGMCC 4.6945</strain>
    </source>
</reference>
<keyword evidence="4" id="KW-1185">Reference proteome</keyword>